<dbReference type="AlphaFoldDB" id="A0AA40C1X6"/>
<evidence type="ECO:0000313" key="2">
    <source>
        <dbReference type="EMBL" id="KAK0621799.1"/>
    </source>
</evidence>
<comment type="caution">
    <text evidence="2">The sequence shown here is derived from an EMBL/GenBank/DDBJ whole genome shotgun (WGS) entry which is preliminary data.</text>
</comment>
<protein>
    <submittedName>
        <fullName evidence="2">Uncharacterized protein</fullName>
    </submittedName>
</protein>
<sequence length="72" mass="8098">MTSIFFHLRILGPLMQIGTCLLAATQYSRHGVDSFADVAELRRLRYLLPLDSWLGKLPYIFPGECNCGCFGC</sequence>
<reference evidence="2" key="1">
    <citation type="submission" date="2023-06" db="EMBL/GenBank/DDBJ databases">
        <title>Genome-scale phylogeny and comparative genomics of the fungal order Sordariales.</title>
        <authorList>
            <consortium name="Lawrence Berkeley National Laboratory"/>
            <person name="Hensen N."/>
            <person name="Bonometti L."/>
            <person name="Westerberg I."/>
            <person name="Brannstrom I.O."/>
            <person name="Guillou S."/>
            <person name="Cros-Aarteil S."/>
            <person name="Calhoun S."/>
            <person name="Haridas S."/>
            <person name="Kuo A."/>
            <person name="Mondo S."/>
            <person name="Pangilinan J."/>
            <person name="Riley R."/>
            <person name="LaButti K."/>
            <person name="Andreopoulos B."/>
            <person name="Lipzen A."/>
            <person name="Chen C."/>
            <person name="Yanf M."/>
            <person name="Daum C."/>
            <person name="Ng V."/>
            <person name="Clum A."/>
            <person name="Steindorff A."/>
            <person name="Ohm R."/>
            <person name="Martin F."/>
            <person name="Silar P."/>
            <person name="Natvig D."/>
            <person name="Lalanne C."/>
            <person name="Gautier V."/>
            <person name="Ament-velasquez S.L."/>
            <person name="Kruys A."/>
            <person name="Hutchinson M.I."/>
            <person name="Powell A.J."/>
            <person name="Barry K."/>
            <person name="Miller A.N."/>
            <person name="Grigoriev I.V."/>
            <person name="Debuchy R."/>
            <person name="Gladieux P."/>
            <person name="Thoren M.H."/>
            <person name="Johannesson H."/>
        </authorList>
    </citation>
    <scope>NUCLEOTIDE SEQUENCE</scope>
    <source>
        <strain evidence="2">SMH3391-2</strain>
    </source>
</reference>
<dbReference type="Proteomes" id="UP001174934">
    <property type="component" value="Unassembled WGS sequence"/>
</dbReference>
<keyword evidence="3" id="KW-1185">Reference proteome</keyword>
<evidence type="ECO:0000313" key="3">
    <source>
        <dbReference type="Proteomes" id="UP001174934"/>
    </source>
</evidence>
<accession>A0AA40C1X6</accession>
<evidence type="ECO:0000256" key="1">
    <source>
        <dbReference type="SAM" id="SignalP"/>
    </source>
</evidence>
<dbReference type="EMBL" id="JAULSR010000004">
    <property type="protein sequence ID" value="KAK0621799.1"/>
    <property type="molecule type" value="Genomic_DNA"/>
</dbReference>
<feature type="chain" id="PRO_5041418593" evidence="1">
    <location>
        <begin position="23"/>
        <end position="72"/>
    </location>
</feature>
<proteinExistence type="predicted"/>
<organism evidence="2 3">
    <name type="scientific">Bombardia bombarda</name>
    <dbReference type="NCBI Taxonomy" id="252184"/>
    <lineage>
        <taxon>Eukaryota</taxon>
        <taxon>Fungi</taxon>
        <taxon>Dikarya</taxon>
        <taxon>Ascomycota</taxon>
        <taxon>Pezizomycotina</taxon>
        <taxon>Sordariomycetes</taxon>
        <taxon>Sordariomycetidae</taxon>
        <taxon>Sordariales</taxon>
        <taxon>Lasiosphaeriaceae</taxon>
        <taxon>Bombardia</taxon>
    </lineage>
</organism>
<name>A0AA40C1X6_9PEZI</name>
<keyword evidence="1" id="KW-0732">Signal</keyword>
<feature type="signal peptide" evidence="1">
    <location>
        <begin position="1"/>
        <end position="22"/>
    </location>
</feature>
<gene>
    <name evidence="2" type="ORF">B0T17DRAFT_535108</name>
</gene>